<keyword evidence="6 8" id="KW-1133">Transmembrane helix</keyword>
<name>A0ABD1UYV1_9LAMI</name>
<comment type="caution">
    <text evidence="9">The sequence shown here is derived from an EMBL/GenBank/DDBJ whole genome shotgun (WGS) entry which is preliminary data.</text>
</comment>
<dbReference type="Proteomes" id="UP001604277">
    <property type="component" value="Unassembled WGS sequence"/>
</dbReference>
<sequence length="140" mass="16086">MVWYEVKESLTEFSGRFMRLFASIVLSEKGKSTVNCVWQVGPRWPLGVGVPNKHEFQLGYGWYFTFVQGWVYIFLIYLQGFTPKQMVNPWKTYAKLSAVLMGSNGLTKGSLAFLNYPTQLMFKSTKVKKNLVAYFNGVAR</sequence>
<protein>
    <submittedName>
        <fullName evidence="9">Uncharacterized protein</fullName>
    </submittedName>
</protein>
<accession>A0ABD1UYV1</accession>
<evidence type="ECO:0000256" key="3">
    <source>
        <dbReference type="ARBA" id="ARBA00022448"/>
    </source>
</evidence>
<keyword evidence="3" id="KW-0813">Transport</keyword>
<keyword evidence="10" id="KW-1185">Reference proteome</keyword>
<dbReference type="EMBL" id="JBFOLJ010000006">
    <property type="protein sequence ID" value="KAL2530236.1"/>
    <property type="molecule type" value="Genomic_DNA"/>
</dbReference>
<dbReference type="PANTHER" id="PTHR10778:SF8">
    <property type="entry name" value="ADENOSINE 3'-PHOSPHO 5'-PHOSPHOSULFATE TRANSPORTER 2"/>
    <property type="match status" value="1"/>
</dbReference>
<evidence type="ECO:0000256" key="4">
    <source>
        <dbReference type="ARBA" id="ARBA00022449"/>
    </source>
</evidence>
<dbReference type="Pfam" id="PF08449">
    <property type="entry name" value="UAA"/>
    <property type="match status" value="1"/>
</dbReference>
<gene>
    <name evidence="9" type="ORF">Fot_22837</name>
</gene>
<dbReference type="GO" id="GO:0015297">
    <property type="term" value="F:antiporter activity"/>
    <property type="evidence" value="ECO:0007669"/>
    <property type="project" value="UniProtKB-KW"/>
</dbReference>
<evidence type="ECO:0000313" key="10">
    <source>
        <dbReference type="Proteomes" id="UP001604277"/>
    </source>
</evidence>
<evidence type="ECO:0000256" key="6">
    <source>
        <dbReference type="ARBA" id="ARBA00022989"/>
    </source>
</evidence>
<evidence type="ECO:0000256" key="1">
    <source>
        <dbReference type="ARBA" id="ARBA00004141"/>
    </source>
</evidence>
<evidence type="ECO:0000256" key="2">
    <source>
        <dbReference type="ARBA" id="ARBA00008349"/>
    </source>
</evidence>
<keyword evidence="5 8" id="KW-0812">Transmembrane</keyword>
<keyword evidence="4" id="KW-0050">Antiport</keyword>
<evidence type="ECO:0000256" key="8">
    <source>
        <dbReference type="SAM" id="Phobius"/>
    </source>
</evidence>
<organism evidence="9 10">
    <name type="scientific">Forsythia ovata</name>
    <dbReference type="NCBI Taxonomy" id="205694"/>
    <lineage>
        <taxon>Eukaryota</taxon>
        <taxon>Viridiplantae</taxon>
        <taxon>Streptophyta</taxon>
        <taxon>Embryophyta</taxon>
        <taxon>Tracheophyta</taxon>
        <taxon>Spermatophyta</taxon>
        <taxon>Magnoliopsida</taxon>
        <taxon>eudicotyledons</taxon>
        <taxon>Gunneridae</taxon>
        <taxon>Pentapetalae</taxon>
        <taxon>asterids</taxon>
        <taxon>lamiids</taxon>
        <taxon>Lamiales</taxon>
        <taxon>Oleaceae</taxon>
        <taxon>Forsythieae</taxon>
        <taxon>Forsythia</taxon>
    </lineage>
</organism>
<reference evidence="10" key="1">
    <citation type="submission" date="2024-07" db="EMBL/GenBank/DDBJ databases">
        <title>Two chromosome-level genome assemblies of Korean endemic species Abeliophyllum distichum and Forsythia ovata (Oleaceae).</title>
        <authorList>
            <person name="Jang H."/>
        </authorList>
    </citation>
    <scope>NUCLEOTIDE SEQUENCE [LARGE SCALE GENOMIC DNA]</scope>
</reference>
<dbReference type="AlphaFoldDB" id="A0ABD1UYV1"/>
<keyword evidence="7 8" id="KW-0472">Membrane</keyword>
<comment type="subcellular location">
    <subcellularLocation>
        <location evidence="1">Membrane</location>
        <topology evidence="1">Multi-pass membrane protein</topology>
    </subcellularLocation>
</comment>
<evidence type="ECO:0000256" key="7">
    <source>
        <dbReference type="ARBA" id="ARBA00023136"/>
    </source>
</evidence>
<proteinExistence type="inferred from homology"/>
<dbReference type="GO" id="GO:0016020">
    <property type="term" value="C:membrane"/>
    <property type="evidence" value="ECO:0007669"/>
    <property type="project" value="UniProtKB-SubCell"/>
</dbReference>
<evidence type="ECO:0000256" key="5">
    <source>
        <dbReference type="ARBA" id="ARBA00022692"/>
    </source>
</evidence>
<dbReference type="PANTHER" id="PTHR10778">
    <property type="entry name" value="SOLUTE CARRIER FAMILY 35 MEMBER B"/>
    <property type="match status" value="1"/>
</dbReference>
<evidence type="ECO:0000313" key="9">
    <source>
        <dbReference type="EMBL" id="KAL2530236.1"/>
    </source>
</evidence>
<feature type="transmembrane region" description="Helical" evidence="8">
    <location>
        <begin position="60"/>
        <end position="78"/>
    </location>
</feature>
<comment type="similarity">
    <text evidence="2">Belongs to the nucleotide-sugar transporter family. UDP-galactose:UMP antiporter (TC 2.A.7.11) subfamily.</text>
</comment>
<dbReference type="InterPro" id="IPR013657">
    <property type="entry name" value="SCL35B1-4/HUT1"/>
</dbReference>